<comment type="subcellular location">
    <subcellularLocation>
        <location evidence="1">Secreted</location>
    </subcellularLocation>
</comment>
<dbReference type="PANTHER" id="PTHR22923">
    <property type="entry name" value="CEREBELLIN-RELATED"/>
    <property type="match status" value="1"/>
</dbReference>
<reference evidence="5" key="1">
    <citation type="journal article" date="2012" name="Nature">
        <title>The oyster genome reveals stress adaptation and complexity of shell formation.</title>
        <authorList>
            <person name="Zhang G."/>
            <person name="Fang X."/>
            <person name="Guo X."/>
            <person name="Li L."/>
            <person name="Luo R."/>
            <person name="Xu F."/>
            <person name="Yang P."/>
            <person name="Zhang L."/>
            <person name="Wang X."/>
            <person name="Qi H."/>
            <person name="Xiong Z."/>
            <person name="Que H."/>
            <person name="Xie Y."/>
            <person name="Holland P.W."/>
            <person name="Paps J."/>
            <person name="Zhu Y."/>
            <person name="Wu F."/>
            <person name="Chen Y."/>
            <person name="Wang J."/>
            <person name="Peng C."/>
            <person name="Meng J."/>
            <person name="Yang L."/>
            <person name="Liu J."/>
            <person name="Wen B."/>
            <person name="Zhang N."/>
            <person name="Huang Z."/>
            <person name="Zhu Q."/>
            <person name="Feng Y."/>
            <person name="Mount A."/>
            <person name="Hedgecock D."/>
            <person name="Xu Z."/>
            <person name="Liu Y."/>
            <person name="Domazet-Loso T."/>
            <person name="Du Y."/>
            <person name="Sun X."/>
            <person name="Zhang S."/>
            <person name="Liu B."/>
            <person name="Cheng P."/>
            <person name="Jiang X."/>
            <person name="Li J."/>
            <person name="Fan D."/>
            <person name="Wang W."/>
            <person name="Fu W."/>
            <person name="Wang T."/>
            <person name="Wang B."/>
            <person name="Zhang J."/>
            <person name="Peng Z."/>
            <person name="Li Y."/>
            <person name="Li N."/>
            <person name="Wang J."/>
            <person name="Chen M."/>
            <person name="He Y."/>
            <person name="Tan F."/>
            <person name="Song X."/>
            <person name="Zheng Q."/>
            <person name="Huang R."/>
            <person name="Yang H."/>
            <person name="Du X."/>
            <person name="Chen L."/>
            <person name="Yang M."/>
            <person name="Gaffney P.M."/>
            <person name="Wang S."/>
            <person name="Luo L."/>
            <person name="She Z."/>
            <person name="Ming Y."/>
            <person name="Huang W."/>
            <person name="Zhang S."/>
            <person name="Huang B."/>
            <person name="Zhang Y."/>
            <person name="Qu T."/>
            <person name="Ni P."/>
            <person name="Miao G."/>
            <person name="Wang J."/>
            <person name="Wang Q."/>
            <person name="Steinberg C.E."/>
            <person name="Wang H."/>
            <person name="Li N."/>
            <person name="Qian L."/>
            <person name="Zhang G."/>
            <person name="Li Y."/>
            <person name="Yang H."/>
            <person name="Liu X."/>
            <person name="Wang J."/>
            <person name="Yin Y."/>
            <person name="Wang J."/>
        </authorList>
    </citation>
    <scope>NUCLEOTIDE SEQUENCE [LARGE SCALE GENOMIC DNA]</scope>
    <source>
        <strain evidence="5">05x7-T-G4-1.051#20</strain>
    </source>
</reference>
<evidence type="ECO:0000313" key="5">
    <source>
        <dbReference type="EMBL" id="EKC26227.1"/>
    </source>
</evidence>
<feature type="domain" description="C1q" evidence="4">
    <location>
        <begin position="7"/>
        <end position="142"/>
    </location>
</feature>
<feature type="domain" description="C1q" evidence="4">
    <location>
        <begin position="208"/>
        <end position="342"/>
    </location>
</feature>
<dbReference type="Pfam" id="PF00386">
    <property type="entry name" value="C1q"/>
    <property type="match status" value="3"/>
</dbReference>
<dbReference type="SUPFAM" id="SSF49842">
    <property type="entry name" value="TNF-like"/>
    <property type="match status" value="3"/>
</dbReference>
<dbReference type="Gene3D" id="2.60.120.40">
    <property type="match status" value="3"/>
</dbReference>
<sequence>METFVPSESSYVAFTLGQTNHLHLSHGQLSYNKVITNSSAEFDSLGSFVCHKPGLYAFHFFSLAQSHSGTWIELFKNTNYVCSIFGYTAHGYADAGNSVLLHLNEDDAVSLKAHPSYSTTIHGTGHVYTTFTGVVYLNLYHNDRYINSAYGHTHGSFAYAGNTVILHLSRGDQVYIKARSNHEIGLFGAADEVYTTFSGSLLAPISHDSPSEISFSVGLSHHFSSTYLIFDRVFSNQGGGYNPKNGHFTAKESGVYMFHFHALSHSGDQITVDLYHGQYYIDSLYGGSDGEYATGSNAAALNLAAGDTVFLKSRTSTHSYYAEPDQIYCTFSGYKLKLAEDLNIGNQGYLIG</sequence>
<dbReference type="InterPro" id="IPR001073">
    <property type="entry name" value="C1q_dom"/>
</dbReference>
<keyword evidence="2" id="KW-0964">Secreted</keyword>
<dbReference type="PROSITE" id="PS50871">
    <property type="entry name" value="C1Q"/>
    <property type="match status" value="2"/>
</dbReference>
<protein>
    <submittedName>
        <fullName evidence="5">Complement C1q-like protein 2</fullName>
    </submittedName>
</protein>
<dbReference type="GO" id="GO:0005576">
    <property type="term" value="C:extracellular region"/>
    <property type="evidence" value="ECO:0007669"/>
    <property type="project" value="UniProtKB-SubCell"/>
</dbReference>
<name>K1PPT7_MAGGI</name>
<organism evidence="5">
    <name type="scientific">Magallana gigas</name>
    <name type="common">Pacific oyster</name>
    <name type="synonym">Crassostrea gigas</name>
    <dbReference type="NCBI Taxonomy" id="29159"/>
    <lineage>
        <taxon>Eukaryota</taxon>
        <taxon>Metazoa</taxon>
        <taxon>Spiralia</taxon>
        <taxon>Lophotrochozoa</taxon>
        <taxon>Mollusca</taxon>
        <taxon>Bivalvia</taxon>
        <taxon>Autobranchia</taxon>
        <taxon>Pteriomorphia</taxon>
        <taxon>Ostreida</taxon>
        <taxon>Ostreoidea</taxon>
        <taxon>Ostreidae</taxon>
        <taxon>Magallana</taxon>
    </lineage>
</organism>
<dbReference type="PRINTS" id="PR00007">
    <property type="entry name" value="COMPLEMNTC1Q"/>
</dbReference>
<dbReference type="PANTHER" id="PTHR22923:SF116">
    <property type="entry name" value="C1Q DOMAIN-CONTAINING PROTEIN"/>
    <property type="match status" value="1"/>
</dbReference>
<dbReference type="HOGENOM" id="CLU_649339_0_0_1"/>
<accession>K1PPT7</accession>
<dbReference type="InterPro" id="IPR050822">
    <property type="entry name" value="Cerebellin_Synaptic_Org"/>
</dbReference>
<dbReference type="InterPro" id="IPR008983">
    <property type="entry name" value="Tumour_necrosis_fac-like_dom"/>
</dbReference>
<gene>
    <name evidence="5" type="ORF">CGI_10002615</name>
</gene>
<dbReference type="SMART" id="SM00110">
    <property type="entry name" value="C1Q"/>
    <property type="match status" value="2"/>
</dbReference>
<evidence type="ECO:0000256" key="2">
    <source>
        <dbReference type="ARBA" id="ARBA00022525"/>
    </source>
</evidence>
<evidence type="ECO:0000259" key="4">
    <source>
        <dbReference type="PROSITE" id="PS50871"/>
    </source>
</evidence>
<evidence type="ECO:0000256" key="1">
    <source>
        <dbReference type="ARBA" id="ARBA00004613"/>
    </source>
</evidence>
<dbReference type="AlphaFoldDB" id="K1PPT7"/>
<dbReference type="InParanoid" id="K1PPT7"/>
<evidence type="ECO:0000256" key="3">
    <source>
        <dbReference type="ARBA" id="ARBA00022729"/>
    </source>
</evidence>
<keyword evidence="3" id="KW-0732">Signal</keyword>
<proteinExistence type="predicted"/>
<dbReference type="EMBL" id="JH816724">
    <property type="protein sequence ID" value="EKC26227.1"/>
    <property type="molecule type" value="Genomic_DNA"/>
</dbReference>